<dbReference type="InterPro" id="IPR011079">
    <property type="entry name" value="Ala_racemase_C"/>
</dbReference>
<name>A0ABP8C835_9ACTN</name>
<evidence type="ECO:0000256" key="4">
    <source>
        <dbReference type="HAMAP-Rule" id="MF_01201"/>
    </source>
</evidence>
<feature type="modified residue" description="N6-(pyridoxal phosphate)lysine" evidence="4">
    <location>
        <position position="67"/>
    </location>
</feature>
<comment type="catalytic activity">
    <reaction evidence="4">
        <text>L-alanine = D-alanine</text>
        <dbReference type="Rhea" id="RHEA:20249"/>
        <dbReference type="ChEBI" id="CHEBI:57416"/>
        <dbReference type="ChEBI" id="CHEBI:57972"/>
        <dbReference type="EC" id="5.1.1.1"/>
    </reaction>
</comment>
<evidence type="ECO:0000313" key="7">
    <source>
        <dbReference type="Proteomes" id="UP001501710"/>
    </source>
</evidence>
<dbReference type="EMBL" id="BAABAS010000012">
    <property type="protein sequence ID" value="GAA4235327.1"/>
    <property type="molecule type" value="Genomic_DNA"/>
</dbReference>
<sequence>MARLVVQRSGRRRTVSTLDLMHSITRHGGAADVAHGAYARIDLGAIAANAAALVAAAKGTPVMAVVKSNAYGHGLVPAARAALDGGAAQLGVARIEEALTLRRAGLDAPILAWLPWNRTGYDAAVLADVELGVDAPWRLDVIAEAARHRRPARVHLEIDTGLSRGGATEDDWPQLVQAARRAQAAGRIEVTGIFSQFACAEVLGHPSIAAQLTAFDDAVRYAAAAGVEPRVRHMANSAALLTLPESRYDMVRAGLALYGLNPIPDPAPGLALGSGPSPGRGPGPIVLRPAMGLHSTVAMVKRIPAGSAVMYGLTYRVGVDSTIAIVPVGYADGLPRAAGAAGIELTIAGRRHPIAGVVGMEQSVLDVGQSMPSPGDQVTLFGPGGDGELTVVELARRLDLLPAEILSRIPASVPRIYQP</sequence>
<comment type="cofactor">
    <cofactor evidence="1 4">
        <name>pyridoxal 5'-phosphate</name>
        <dbReference type="ChEBI" id="CHEBI:597326"/>
    </cofactor>
</comment>
<feature type="binding site" evidence="4">
    <location>
        <position position="360"/>
    </location>
    <ligand>
        <name>substrate</name>
    </ligand>
</feature>
<dbReference type="Pfam" id="PF00842">
    <property type="entry name" value="Ala_racemase_C"/>
    <property type="match status" value="1"/>
</dbReference>
<evidence type="ECO:0000256" key="3">
    <source>
        <dbReference type="ARBA" id="ARBA00023235"/>
    </source>
</evidence>
<comment type="pathway">
    <text evidence="4">Amino-acid biosynthesis; D-alanine biosynthesis; D-alanine from L-alanine: step 1/1.</text>
</comment>
<proteinExistence type="inferred from homology"/>
<accession>A0ABP8C835</accession>
<gene>
    <name evidence="6" type="primary">alr_3</name>
    <name evidence="6" type="ORF">GCM10022254_42360</name>
</gene>
<comment type="similarity">
    <text evidence="4">Belongs to the alanine racemase family.</text>
</comment>
<dbReference type="PRINTS" id="PR00992">
    <property type="entry name" value="ALARACEMASE"/>
</dbReference>
<feature type="binding site" evidence="4">
    <location>
        <position position="164"/>
    </location>
    <ligand>
        <name>substrate</name>
    </ligand>
</feature>
<dbReference type="Proteomes" id="UP001501710">
    <property type="component" value="Unassembled WGS sequence"/>
</dbReference>
<keyword evidence="3 4" id="KW-0413">Isomerase</keyword>
<dbReference type="PANTHER" id="PTHR30511">
    <property type="entry name" value="ALANINE RACEMASE"/>
    <property type="match status" value="1"/>
</dbReference>
<comment type="function">
    <text evidence="4">Catalyzes the interconversion of L-alanine and D-alanine. May also act on other amino acids.</text>
</comment>
<dbReference type="PROSITE" id="PS00395">
    <property type="entry name" value="ALANINE_RACEMASE"/>
    <property type="match status" value="1"/>
</dbReference>
<feature type="active site" description="Proton acceptor; specific for L-alanine" evidence="4">
    <location>
        <position position="311"/>
    </location>
</feature>
<dbReference type="Gene3D" id="2.40.37.10">
    <property type="entry name" value="Lyase, Ornithine Decarboxylase, Chain A, domain 1"/>
    <property type="match status" value="1"/>
</dbReference>
<dbReference type="EC" id="5.1.1.1" evidence="4"/>
<dbReference type="InterPro" id="IPR020622">
    <property type="entry name" value="Ala_racemase_pyridoxalP-BS"/>
</dbReference>
<reference evidence="7" key="1">
    <citation type="journal article" date="2019" name="Int. J. Syst. Evol. Microbiol.">
        <title>The Global Catalogue of Microorganisms (GCM) 10K type strain sequencing project: providing services to taxonomists for standard genome sequencing and annotation.</title>
        <authorList>
            <consortium name="The Broad Institute Genomics Platform"/>
            <consortium name="The Broad Institute Genome Sequencing Center for Infectious Disease"/>
            <person name="Wu L."/>
            <person name="Ma J."/>
        </authorList>
    </citation>
    <scope>NUCLEOTIDE SEQUENCE [LARGE SCALE GENOMIC DNA]</scope>
    <source>
        <strain evidence="7">JCM 17440</strain>
    </source>
</reference>
<dbReference type="SUPFAM" id="SSF51419">
    <property type="entry name" value="PLP-binding barrel"/>
    <property type="match status" value="1"/>
</dbReference>
<dbReference type="InterPro" id="IPR009006">
    <property type="entry name" value="Ala_racemase/Decarboxylase_C"/>
</dbReference>
<dbReference type="Gene3D" id="3.20.20.10">
    <property type="entry name" value="Alanine racemase"/>
    <property type="match status" value="1"/>
</dbReference>
<feature type="active site" description="Proton acceptor; specific for D-alanine" evidence="4">
    <location>
        <position position="67"/>
    </location>
</feature>
<comment type="caution">
    <text evidence="6">The sequence shown here is derived from an EMBL/GenBank/DDBJ whole genome shotgun (WGS) entry which is preliminary data.</text>
</comment>
<organism evidence="6 7">
    <name type="scientific">Actinomadura meridiana</name>
    <dbReference type="NCBI Taxonomy" id="559626"/>
    <lineage>
        <taxon>Bacteria</taxon>
        <taxon>Bacillati</taxon>
        <taxon>Actinomycetota</taxon>
        <taxon>Actinomycetes</taxon>
        <taxon>Streptosporangiales</taxon>
        <taxon>Thermomonosporaceae</taxon>
        <taxon>Actinomadura</taxon>
    </lineage>
</organism>
<feature type="domain" description="Alanine racemase C-terminal" evidence="5">
    <location>
        <begin position="290"/>
        <end position="418"/>
    </location>
</feature>
<evidence type="ECO:0000256" key="1">
    <source>
        <dbReference type="ARBA" id="ARBA00001933"/>
    </source>
</evidence>
<dbReference type="SUPFAM" id="SSF50621">
    <property type="entry name" value="Alanine racemase C-terminal domain-like"/>
    <property type="match status" value="1"/>
</dbReference>
<dbReference type="InterPro" id="IPR000821">
    <property type="entry name" value="Ala_racemase"/>
</dbReference>
<dbReference type="SMART" id="SM01005">
    <property type="entry name" value="Ala_racemase_C"/>
    <property type="match status" value="1"/>
</dbReference>
<evidence type="ECO:0000256" key="2">
    <source>
        <dbReference type="ARBA" id="ARBA00022898"/>
    </source>
</evidence>
<dbReference type="HAMAP" id="MF_01201">
    <property type="entry name" value="Ala_racemase"/>
    <property type="match status" value="1"/>
</dbReference>
<keyword evidence="7" id="KW-1185">Reference proteome</keyword>
<dbReference type="PANTHER" id="PTHR30511:SF0">
    <property type="entry name" value="ALANINE RACEMASE, CATABOLIC-RELATED"/>
    <property type="match status" value="1"/>
</dbReference>
<evidence type="ECO:0000313" key="6">
    <source>
        <dbReference type="EMBL" id="GAA4235327.1"/>
    </source>
</evidence>
<keyword evidence="2 4" id="KW-0663">Pyridoxal phosphate</keyword>
<dbReference type="NCBIfam" id="TIGR00492">
    <property type="entry name" value="alr"/>
    <property type="match status" value="1"/>
</dbReference>
<dbReference type="CDD" id="cd00430">
    <property type="entry name" value="PLPDE_III_AR"/>
    <property type="match status" value="1"/>
</dbReference>
<dbReference type="InterPro" id="IPR001608">
    <property type="entry name" value="Ala_racemase_N"/>
</dbReference>
<evidence type="ECO:0000259" key="5">
    <source>
        <dbReference type="SMART" id="SM01005"/>
    </source>
</evidence>
<protein>
    <recommendedName>
        <fullName evidence="4">Alanine racemase</fullName>
        <ecNumber evidence="4">5.1.1.1</ecNumber>
    </recommendedName>
</protein>
<dbReference type="InterPro" id="IPR029066">
    <property type="entry name" value="PLP-binding_barrel"/>
</dbReference>
<dbReference type="Pfam" id="PF01168">
    <property type="entry name" value="Ala_racemase_N"/>
    <property type="match status" value="1"/>
</dbReference>